<evidence type="ECO:0000313" key="11">
    <source>
        <dbReference type="Proteomes" id="UP001245370"/>
    </source>
</evidence>
<dbReference type="InterPro" id="IPR000620">
    <property type="entry name" value="EamA_dom"/>
</dbReference>
<sequence length="308" mass="32253">MHAPPPRTDGPLGPRELLLYAVCVLIFGTGWLPLKLQLGVVAPEVSGVWRFAVAGSVMLGFVLVTGGRLAFGWRDHVLFAGLGATLFSLNFVSFYYAGYHLPSGLMSVIFALSAVIIPVLSALFLRVPLRRQILGGAVAGVVGLALVFGPSLSEGKGIDGAGEGLALGLAGTFFFSVGSLLTGVAGRRQYPIASLTTWGFFYGMLVLLGIALVHGVPFRFDWSPVYVGSLAGLIIVQTLAGFAAYNMLVRRIGANRAGYGTVVFPLVALAISTVFEGYHWTLVSAGGIALVLAGVLLVLRPNPAPPVV</sequence>
<dbReference type="SUPFAM" id="SSF103481">
    <property type="entry name" value="Multidrug resistance efflux transporter EmrE"/>
    <property type="match status" value="2"/>
</dbReference>
<dbReference type="AlphaFoldDB" id="A0A9W6CLU9"/>
<feature type="transmembrane region" description="Helical" evidence="6">
    <location>
        <begin position="257"/>
        <end position="275"/>
    </location>
</feature>
<feature type="transmembrane region" description="Helical" evidence="6">
    <location>
        <begin position="192"/>
        <end position="213"/>
    </location>
</feature>
<dbReference type="PANTHER" id="PTHR32322:SF2">
    <property type="entry name" value="EAMA DOMAIN-CONTAINING PROTEIN"/>
    <property type="match status" value="1"/>
</dbReference>
<evidence type="ECO:0000259" key="7">
    <source>
        <dbReference type="Pfam" id="PF00892"/>
    </source>
</evidence>
<feature type="transmembrane region" description="Helical" evidence="6">
    <location>
        <begin position="104"/>
        <end position="125"/>
    </location>
</feature>
<reference evidence="9 11" key="2">
    <citation type="submission" date="2023-07" db="EMBL/GenBank/DDBJ databases">
        <title>Genomic Encyclopedia of Type Strains, Phase IV (KMG-IV): sequencing the most valuable type-strain genomes for metagenomic binning, comparative biology and taxonomic classification.</title>
        <authorList>
            <person name="Goeker M."/>
        </authorList>
    </citation>
    <scope>NUCLEOTIDE SEQUENCE [LARGE SCALE GENOMIC DNA]</scope>
    <source>
        <strain evidence="9 11">DSM 338</strain>
    </source>
</reference>
<dbReference type="EMBL" id="JAVDPY010000001">
    <property type="protein sequence ID" value="MDR6332226.1"/>
    <property type="molecule type" value="Genomic_DNA"/>
</dbReference>
<dbReference type="GeneID" id="95762487"/>
<comment type="subcellular location">
    <subcellularLocation>
        <location evidence="1">Membrane</location>
        <topology evidence="1">Multi-pass membrane protein</topology>
    </subcellularLocation>
</comment>
<feature type="transmembrane region" description="Helical" evidence="6">
    <location>
        <begin position="281"/>
        <end position="299"/>
    </location>
</feature>
<evidence type="ECO:0000256" key="5">
    <source>
        <dbReference type="ARBA" id="ARBA00023136"/>
    </source>
</evidence>
<dbReference type="Proteomes" id="UP001245370">
    <property type="component" value="Unassembled WGS sequence"/>
</dbReference>
<evidence type="ECO:0000256" key="3">
    <source>
        <dbReference type="ARBA" id="ARBA00022692"/>
    </source>
</evidence>
<feature type="transmembrane region" description="Helical" evidence="6">
    <location>
        <begin position="17"/>
        <end position="36"/>
    </location>
</feature>
<reference evidence="8" key="1">
    <citation type="submission" date="2022-12" db="EMBL/GenBank/DDBJ databases">
        <title>Reference genome sequencing for broad-spectrum identification of bacterial and archaeal isolates by mass spectrometry.</title>
        <authorList>
            <person name="Sekiguchi Y."/>
            <person name="Tourlousse D.M."/>
        </authorList>
    </citation>
    <scope>NUCLEOTIDE SEQUENCE</scope>
    <source>
        <strain evidence="8">301</strain>
    </source>
</reference>
<feature type="transmembrane region" description="Helical" evidence="6">
    <location>
        <begin position="132"/>
        <end position="152"/>
    </location>
</feature>
<feature type="transmembrane region" description="Helical" evidence="6">
    <location>
        <begin position="77"/>
        <end position="98"/>
    </location>
</feature>
<feature type="domain" description="EamA" evidence="7">
    <location>
        <begin position="17"/>
        <end position="148"/>
    </location>
</feature>
<feature type="domain" description="EamA" evidence="7">
    <location>
        <begin position="164"/>
        <end position="299"/>
    </location>
</feature>
<keyword evidence="11" id="KW-1185">Reference proteome</keyword>
<gene>
    <name evidence="9" type="ORF">GGQ86_000673</name>
    <name evidence="8" type="ORF">XFLAVUS301_16990</name>
</gene>
<evidence type="ECO:0000313" key="9">
    <source>
        <dbReference type="EMBL" id="MDR6332226.1"/>
    </source>
</evidence>
<evidence type="ECO:0000256" key="2">
    <source>
        <dbReference type="ARBA" id="ARBA00007362"/>
    </source>
</evidence>
<feature type="transmembrane region" description="Helical" evidence="6">
    <location>
        <begin position="48"/>
        <end position="70"/>
    </location>
</feature>
<dbReference type="PANTHER" id="PTHR32322">
    <property type="entry name" value="INNER MEMBRANE TRANSPORTER"/>
    <property type="match status" value="1"/>
</dbReference>
<dbReference type="InterPro" id="IPR050638">
    <property type="entry name" value="AA-Vitamin_Transporters"/>
</dbReference>
<feature type="transmembrane region" description="Helical" evidence="6">
    <location>
        <begin position="164"/>
        <end position="185"/>
    </location>
</feature>
<organism evidence="8 10">
    <name type="scientific">Xanthobacter flavus</name>
    <dbReference type="NCBI Taxonomy" id="281"/>
    <lineage>
        <taxon>Bacteria</taxon>
        <taxon>Pseudomonadati</taxon>
        <taxon>Pseudomonadota</taxon>
        <taxon>Alphaproteobacteria</taxon>
        <taxon>Hyphomicrobiales</taxon>
        <taxon>Xanthobacteraceae</taxon>
        <taxon>Xanthobacter</taxon>
    </lineage>
</organism>
<accession>A0A9W6CLU9</accession>
<proteinExistence type="inferred from homology"/>
<keyword evidence="5 6" id="KW-0472">Membrane</keyword>
<evidence type="ECO:0000256" key="4">
    <source>
        <dbReference type="ARBA" id="ARBA00022989"/>
    </source>
</evidence>
<evidence type="ECO:0000256" key="1">
    <source>
        <dbReference type="ARBA" id="ARBA00004141"/>
    </source>
</evidence>
<dbReference type="Proteomes" id="UP001144397">
    <property type="component" value="Unassembled WGS sequence"/>
</dbReference>
<dbReference type="Pfam" id="PF00892">
    <property type="entry name" value="EamA"/>
    <property type="match status" value="2"/>
</dbReference>
<comment type="similarity">
    <text evidence="2">Belongs to the EamA transporter family.</text>
</comment>
<evidence type="ECO:0000256" key="6">
    <source>
        <dbReference type="SAM" id="Phobius"/>
    </source>
</evidence>
<dbReference type="GO" id="GO:0016020">
    <property type="term" value="C:membrane"/>
    <property type="evidence" value="ECO:0007669"/>
    <property type="project" value="UniProtKB-SubCell"/>
</dbReference>
<dbReference type="EMBL" id="BSDO01000002">
    <property type="protein sequence ID" value="GLI22025.1"/>
    <property type="molecule type" value="Genomic_DNA"/>
</dbReference>
<name>A0A9W6CLU9_XANFL</name>
<dbReference type="InterPro" id="IPR037185">
    <property type="entry name" value="EmrE-like"/>
</dbReference>
<keyword evidence="3 6" id="KW-0812">Transmembrane</keyword>
<protein>
    <submittedName>
        <fullName evidence="9">Drug/metabolite transporter (DMT)-like permease</fullName>
    </submittedName>
    <submittedName>
        <fullName evidence="8">Membrane protein</fullName>
    </submittedName>
</protein>
<evidence type="ECO:0000313" key="8">
    <source>
        <dbReference type="EMBL" id="GLI22025.1"/>
    </source>
</evidence>
<feature type="transmembrane region" description="Helical" evidence="6">
    <location>
        <begin position="225"/>
        <end position="245"/>
    </location>
</feature>
<comment type="caution">
    <text evidence="8">The sequence shown here is derived from an EMBL/GenBank/DDBJ whole genome shotgun (WGS) entry which is preliminary data.</text>
</comment>
<keyword evidence="4 6" id="KW-1133">Transmembrane helix</keyword>
<evidence type="ECO:0000313" key="10">
    <source>
        <dbReference type="Proteomes" id="UP001144397"/>
    </source>
</evidence>
<dbReference type="RefSeq" id="WP_281807005.1">
    <property type="nucleotide sequence ID" value="NZ_BSDO01000002.1"/>
</dbReference>